<dbReference type="EMBL" id="CM047580">
    <property type="protein sequence ID" value="KAI9922777.1"/>
    <property type="molecule type" value="Genomic_DNA"/>
</dbReference>
<comment type="caution">
    <text evidence="1">The sequence shown here is derived from an EMBL/GenBank/DDBJ whole genome shotgun (WGS) entry which is preliminary data.</text>
</comment>
<name>A0ACC0WVH7_9STRA</name>
<evidence type="ECO:0000313" key="2">
    <source>
        <dbReference type="Proteomes" id="UP001163321"/>
    </source>
</evidence>
<sequence>MRESVFAGYCRKSQKKKHDDKDLLKLKAKDELGIMGFWDSGCKEGLSFKDQGVFCIKSDADCLQLVSFAWLGSNLFASETIRDTPADVLRFLLTLSPNKLHAAYQKEIFNEWKVR</sequence>
<evidence type="ECO:0000313" key="1">
    <source>
        <dbReference type="EMBL" id="KAI9922777.1"/>
    </source>
</evidence>
<keyword evidence="2" id="KW-1185">Reference proteome</keyword>
<protein>
    <submittedName>
        <fullName evidence="1">Uncharacterized protein</fullName>
    </submittedName>
</protein>
<reference evidence="1 2" key="1">
    <citation type="journal article" date="2022" name="bioRxiv">
        <title>The genome of the oomycete Peronosclerospora sorghi, a cosmopolitan pathogen of maize and sorghum, is inflated with dispersed pseudogenes.</title>
        <authorList>
            <person name="Fletcher K."/>
            <person name="Martin F."/>
            <person name="Isakeit T."/>
            <person name="Cavanaugh K."/>
            <person name="Magill C."/>
            <person name="Michelmore R."/>
        </authorList>
    </citation>
    <scope>NUCLEOTIDE SEQUENCE [LARGE SCALE GENOMIC DNA]</scope>
    <source>
        <strain evidence="1">P6</strain>
    </source>
</reference>
<gene>
    <name evidence="1" type="ORF">PsorP6_002430</name>
</gene>
<dbReference type="Proteomes" id="UP001163321">
    <property type="component" value="Chromosome 1"/>
</dbReference>
<organism evidence="1 2">
    <name type="scientific">Peronosclerospora sorghi</name>
    <dbReference type="NCBI Taxonomy" id="230839"/>
    <lineage>
        <taxon>Eukaryota</taxon>
        <taxon>Sar</taxon>
        <taxon>Stramenopiles</taxon>
        <taxon>Oomycota</taxon>
        <taxon>Peronosporomycetes</taxon>
        <taxon>Peronosporales</taxon>
        <taxon>Peronosporaceae</taxon>
        <taxon>Peronosclerospora</taxon>
    </lineage>
</organism>
<accession>A0ACC0WVH7</accession>
<proteinExistence type="predicted"/>